<dbReference type="EMBL" id="JBHFFA010000003">
    <property type="protein sequence ID" value="KAL2635295.1"/>
    <property type="molecule type" value="Genomic_DNA"/>
</dbReference>
<keyword evidence="8" id="KW-0547">Nucleotide-binding</keyword>
<dbReference type="GO" id="GO:0000166">
    <property type="term" value="F:nucleotide binding"/>
    <property type="evidence" value="ECO:0007669"/>
    <property type="project" value="UniProtKB-KW"/>
</dbReference>
<evidence type="ECO:0000256" key="6">
    <source>
        <dbReference type="ARBA" id="ARBA00022679"/>
    </source>
</evidence>
<dbReference type="PANTHER" id="PTHR43523:SF12">
    <property type="entry name" value="GLUCOSE-1-PHOSPHATE ADENYLYLTRANSFERASE LARGE SUBUNIT 1, CHLOROPLASTIC-RELATED"/>
    <property type="match status" value="1"/>
</dbReference>
<evidence type="ECO:0000256" key="7">
    <source>
        <dbReference type="ARBA" id="ARBA00022695"/>
    </source>
</evidence>
<feature type="domain" description="Nucleotidyl transferase" evidence="11">
    <location>
        <begin position="103"/>
        <end position="152"/>
    </location>
</feature>
<accession>A0ABD1YXA6</accession>
<proteinExistence type="inferred from homology"/>
<evidence type="ECO:0000313" key="12">
    <source>
        <dbReference type="EMBL" id="KAL2635295.1"/>
    </source>
</evidence>
<dbReference type="EC" id="2.7.7.27" evidence="4"/>
<evidence type="ECO:0000256" key="1">
    <source>
        <dbReference type="ARBA" id="ARBA00000956"/>
    </source>
</evidence>
<dbReference type="AlphaFoldDB" id="A0ABD1YXA6"/>
<comment type="similarity">
    <text evidence="3">Belongs to the bacterial/plant glucose-1-phosphate adenylyltransferase family.</text>
</comment>
<gene>
    <name evidence="12" type="ORF">R1flu_006774</name>
</gene>
<dbReference type="InterPro" id="IPR005835">
    <property type="entry name" value="NTP_transferase_dom"/>
</dbReference>
<evidence type="ECO:0000256" key="9">
    <source>
        <dbReference type="ARBA" id="ARBA00022922"/>
    </source>
</evidence>
<dbReference type="GO" id="GO:0019252">
    <property type="term" value="P:starch biosynthetic process"/>
    <property type="evidence" value="ECO:0007669"/>
    <property type="project" value="UniProtKB-KW"/>
</dbReference>
<keyword evidence="5" id="KW-0021">Allosteric enzyme</keyword>
<comment type="catalytic activity">
    <reaction evidence="1">
        <text>alpha-D-glucose 1-phosphate + ATP + H(+) = ADP-alpha-D-glucose + diphosphate</text>
        <dbReference type="Rhea" id="RHEA:12120"/>
        <dbReference type="ChEBI" id="CHEBI:15378"/>
        <dbReference type="ChEBI" id="CHEBI:30616"/>
        <dbReference type="ChEBI" id="CHEBI:33019"/>
        <dbReference type="ChEBI" id="CHEBI:57498"/>
        <dbReference type="ChEBI" id="CHEBI:58601"/>
        <dbReference type="EC" id="2.7.7.27"/>
    </reaction>
</comment>
<evidence type="ECO:0000256" key="5">
    <source>
        <dbReference type="ARBA" id="ARBA00022533"/>
    </source>
</evidence>
<evidence type="ECO:0000256" key="4">
    <source>
        <dbReference type="ARBA" id="ARBA00012460"/>
    </source>
</evidence>
<name>A0ABD1YXA6_9MARC</name>
<dbReference type="InterPro" id="IPR029044">
    <property type="entry name" value="Nucleotide-diphossugar_trans"/>
</dbReference>
<dbReference type="SUPFAM" id="SSF53448">
    <property type="entry name" value="Nucleotide-diphospho-sugar transferases"/>
    <property type="match status" value="1"/>
</dbReference>
<protein>
    <recommendedName>
        <fullName evidence="4">glucose-1-phosphate adenylyltransferase</fullName>
        <ecNumber evidence="4">2.7.7.27</ecNumber>
    </recommendedName>
</protein>
<keyword evidence="13" id="KW-1185">Reference proteome</keyword>
<evidence type="ECO:0000256" key="3">
    <source>
        <dbReference type="ARBA" id="ARBA00010443"/>
    </source>
</evidence>
<evidence type="ECO:0000256" key="2">
    <source>
        <dbReference type="ARBA" id="ARBA00004727"/>
    </source>
</evidence>
<dbReference type="InterPro" id="IPR011831">
    <property type="entry name" value="ADP-Glc_PPase"/>
</dbReference>
<dbReference type="Gene3D" id="3.90.550.10">
    <property type="entry name" value="Spore Coat Polysaccharide Biosynthesis Protein SpsA, Chain A"/>
    <property type="match status" value="1"/>
</dbReference>
<comment type="pathway">
    <text evidence="2">Glycan biosynthesis; starch biosynthesis.</text>
</comment>
<evidence type="ECO:0000313" key="13">
    <source>
        <dbReference type="Proteomes" id="UP001605036"/>
    </source>
</evidence>
<reference evidence="12 13" key="1">
    <citation type="submission" date="2024-09" db="EMBL/GenBank/DDBJ databases">
        <title>Chromosome-scale assembly of Riccia fluitans.</title>
        <authorList>
            <person name="Paukszto L."/>
            <person name="Sawicki J."/>
            <person name="Karawczyk K."/>
            <person name="Piernik-Szablinska J."/>
            <person name="Szczecinska M."/>
            <person name="Mazdziarz M."/>
        </authorList>
    </citation>
    <scope>NUCLEOTIDE SEQUENCE [LARGE SCALE GENOMIC DNA]</scope>
    <source>
        <strain evidence="12">Rf_01</strain>
        <tissue evidence="12">Aerial parts of the thallus</tissue>
    </source>
</reference>
<evidence type="ECO:0000256" key="8">
    <source>
        <dbReference type="ARBA" id="ARBA00022741"/>
    </source>
</evidence>
<dbReference type="PANTHER" id="PTHR43523">
    <property type="entry name" value="GLUCOSE-1-PHOSPHATE ADENYLYLTRANSFERASE-RELATED"/>
    <property type="match status" value="1"/>
</dbReference>
<feature type="region of interest" description="Disordered" evidence="10">
    <location>
        <begin position="1"/>
        <end position="25"/>
    </location>
</feature>
<keyword evidence="6" id="KW-0808">Transferase</keyword>
<sequence length="153" mass="16857">MPRPYTLNENSLSDGRFTTKPEDSEELFDFSDRRSTSSTKINGQNSKCLLNPTVALLGKKSMRVHKITRTSSLSDKAKELVVQASLKDSDMKSKVDPKSVACMILGGRAGTRLFPLTKRRAKSAVPIGGSYRLIDIQMSNCINSGLNKVYVLT</sequence>
<evidence type="ECO:0000256" key="10">
    <source>
        <dbReference type="SAM" id="MobiDB-lite"/>
    </source>
</evidence>
<keyword evidence="7" id="KW-0548">Nucleotidyltransferase</keyword>
<dbReference type="Proteomes" id="UP001605036">
    <property type="component" value="Unassembled WGS sequence"/>
</dbReference>
<organism evidence="12 13">
    <name type="scientific">Riccia fluitans</name>
    <dbReference type="NCBI Taxonomy" id="41844"/>
    <lineage>
        <taxon>Eukaryota</taxon>
        <taxon>Viridiplantae</taxon>
        <taxon>Streptophyta</taxon>
        <taxon>Embryophyta</taxon>
        <taxon>Marchantiophyta</taxon>
        <taxon>Marchantiopsida</taxon>
        <taxon>Marchantiidae</taxon>
        <taxon>Marchantiales</taxon>
        <taxon>Ricciaceae</taxon>
        <taxon>Riccia</taxon>
    </lineage>
</organism>
<comment type="caution">
    <text evidence="12">The sequence shown here is derived from an EMBL/GenBank/DDBJ whole genome shotgun (WGS) entry which is preliminary data.</text>
</comment>
<keyword evidence="9" id="KW-0750">Starch biosynthesis</keyword>
<evidence type="ECO:0000259" key="11">
    <source>
        <dbReference type="Pfam" id="PF00483"/>
    </source>
</evidence>
<dbReference type="Pfam" id="PF00483">
    <property type="entry name" value="NTP_transferase"/>
    <property type="match status" value="1"/>
</dbReference>
<dbReference type="GO" id="GO:0008878">
    <property type="term" value="F:glucose-1-phosphate adenylyltransferase activity"/>
    <property type="evidence" value="ECO:0007669"/>
    <property type="project" value="UniProtKB-EC"/>
</dbReference>